<dbReference type="InterPro" id="IPR014914">
    <property type="entry name" value="RES_dom"/>
</dbReference>
<evidence type="ECO:0000313" key="3">
    <source>
        <dbReference type="Proteomes" id="UP000555546"/>
    </source>
</evidence>
<reference evidence="2 3" key="1">
    <citation type="submission" date="2020-08" db="EMBL/GenBank/DDBJ databases">
        <title>Genomic Encyclopedia of Type Strains, Phase IV (KMG-IV): sequencing the most valuable type-strain genomes for metagenomic binning, comparative biology and taxonomic classification.</title>
        <authorList>
            <person name="Goeker M."/>
        </authorList>
    </citation>
    <scope>NUCLEOTIDE SEQUENCE [LARGE SCALE GENOMIC DNA]</scope>
    <source>
        <strain evidence="2 3">DSM 26944</strain>
    </source>
</reference>
<evidence type="ECO:0000313" key="2">
    <source>
        <dbReference type="EMBL" id="MBB5704573.1"/>
    </source>
</evidence>
<name>A0A7W9B1M9_9HYPH</name>
<sequence length="175" mass="19413">MKLNPQTVRELALAFRPVSYLRIMPATYMSTPLGMGFGHSRFSSPNRKFRLLYAAFDLATAIAETIIRDRFEGTDERVLDESEIEDWIVTEVTATDPLIVLDLRTTGLLRLGVSTDAARAKEHREGQRLSENVFGSYAVDGILYSSRLTASNCVAVFDRAVGSKLVASPAVELIR</sequence>
<dbReference type="SMART" id="SM00953">
    <property type="entry name" value="RES"/>
    <property type="match status" value="1"/>
</dbReference>
<dbReference type="RefSeq" id="WP_183658358.1">
    <property type="nucleotide sequence ID" value="NZ_JACIJG010000036.1"/>
</dbReference>
<dbReference type="AlphaFoldDB" id="A0A7W9B1M9"/>
<proteinExistence type="predicted"/>
<dbReference type="Proteomes" id="UP000555546">
    <property type="component" value="Unassembled WGS sequence"/>
</dbReference>
<evidence type="ECO:0000259" key="1">
    <source>
        <dbReference type="SMART" id="SM00953"/>
    </source>
</evidence>
<keyword evidence="3" id="KW-1185">Reference proteome</keyword>
<accession>A0A7W9B1M9</accession>
<feature type="domain" description="RES" evidence="1">
    <location>
        <begin position="31"/>
        <end position="168"/>
    </location>
</feature>
<organism evidence="2 3">
    <name type="scientific">Brucella daejeonensis</name>
    <dbReference type="NCBI Taxonomy" id="659015"/>
    <lineage>
        <taxon>Bacteria</taxon>
        <taxon>Pseudomonadati</taxon>
        <taxon>Pseudomonadota</taxon>
        <taxon>Alphaproteobacteria</taxon>
        <taxon>Hyphomicrobiales</taxon>
        <taxon>Brucellaceae</taxon>
        <taxon>Brucella/Ochrobactrum group</taxon>
        <taxon>Brucella</taxon>
    </lineage>
</organism>
<comment type="caution">
    <text evidence="2">The sequence shown here is derived from an EMBL/GenBank/DDBJ whole genome shotgun (WGS) entry which is preliminary data.</text>
</comment>
<protein>
    <recommendedName>
        <fullName evidence="1">RES domain-containing protein</fullName>
    </recommendedName>
</protein>
<gene>
    <name evidence="2" type="ORF">FHS76_004495</name>
</gene>
<dbReference type="EMBL" id="JACIJG010000036">
    <property type="protein sequence ID" value="MBB5704573.1"/>
    <property type="molecule type" value="Genomic_DNA"/>
</dbReference>
<dbReference type="Pfam" id="PF08808">
    <property type="entry name" value="RES"/>
    <property type="match status" value="1"/>
</dbReference>